<protein>
    <recommendedName>
        <fullName evidence="4">Prepilin-type N-terminal cleavage/methylation domain-containing protein</fullName>
    </recommendedName>
</protein>
<reference evidence="2 3" key="1">
    <citation type="submission" date="2016-03" db="EMBL/GenBank/DDBJ databases">
        <authorList>
            <person name="Ploux O."/>
        </authorList>
    </citation>
    <scope>NUCLEOTIDE SEQUENCE [LARGE SCALE GENOMIC DNA]</scope>
    <source>
        <strain evidence="2 3">R-45378</strain>
    </source>
</reference>
<evidence type="ECO:0000313" key="3">
    <source>
        <dbReference type="Proteomes" id="UP000077857"/>
    </source>
</evidence>
<dbReference type="Pfam" id="PF07963">
    <property type="entry name" value="N_methyl"/>
    <property type="match status" value="1"/>
</dbReference>
<evidence type="ECO:0008006" key="4">
    <source>
        <dbReference type="Google" id="ProtNLM"/>
    </source>
</evidence>
<keyword evidence="1" id="KW-0812">Transmembrane</keyword>
<dbReference type="NCBIfam" id="TIGR02532">
    <property type="entry name" value="IV_pilin_GFxxxE"/>
    <property type="match status" value="1"/>
</dbReference>
<organism evidence="2 3">
    <name type="scientific">Methylomonas koyamae</name>
    <dbReference type="NCBI Taxonomy" id="702114"/>
    <lineage>
        <taxon>Bacteria</taxon>
        <taxon>Pseudomonadati</taxon>
        <taxon>Pseudomonadota</taxon>
        <taxon>Gammaproteobacteria</taxon>
        <taxon>Methylococcales</taxon>
        <taxon>Methylococcaceae</taxon>
        <taxon>Methylomonas</taxon>
    </lineage>
</organism>
<keyword evidence="1" id="KW-0472">Membrane</keyword>
<feature type="transmembrane region" description="Helical" evidence="1">
    <location>
        <begin position="21"/>
        <end position="39"/>
    </location>
</feature>
<dbReference type="PROSITE" id="PS00409">
    <property type="entry name" value="PROKAR_NTER_METHYL"/>
    <property type="match status" value="1"/>
</dbReference>
<dbReference type="EMBL" id="LUUJ01000098">
    <property type="protein sequence ID" value="OAI13542.1"/>
    <property type="molecule type" value="Genomic_DNA"/>
</dbReference>
<dbReference type="RefSeq" id="WP_064041445.1">
    <property type="nucleotide sequence ID" value="NZ_LUUJ01000098.1"/>
</dbReference>
<dbReference type="OrthoDB" id="5570310at2"/>
<dbReference type="InterPro" id="IPR012902">
    <property type="entry name" value="N_methyl_site"/>
</dbReference>
<comment type="caution">
    <text evidence="2">The sequence shown here is derived from an EMBL/GenBank/DDBJ whole genome shotgun (WGS) entry which is preliminary data.</text>
</comment>
<gene>
    <name evidence="2" type="ORF">A1507_01585</name>
</gene>
<dbReference type="AlphaFoldDB" id="A0A177N6R0"/>
<evidence type="ECO:0000256" key="1">
    <source>
        <dbReference type="SAM" id="Phobius"/>
    </source>
</evidence>
<dbReference type="SUPFAM" id="SSF54523">
    <property type="entry name" value="Pili subunits"/>
    <property type="match status" value="1"/>
</dbReference>
<dbReference type="InterPro" id="IPR045584">
    <property type="entry name" value="Pilin-like"/>
</dbReference>
<dbReference type="Gene3D" id="3.30.700.10">
    <property type="entry name" value="Glycoprotein, Type 4 Pilin"/>
    <property type="match status" value="1"/>
</dbReference>
<evidence type="ECO:0000313" key="2">
    <source>
        <dbReference type="EMBL" id="OAI13542.1"/>
    </source>
</evidence>
<name>A0A177N6R0_9GAMM</name>
<keyword evidence="1" id="KW-1133">Transmembrane helix</keyword>
<sequence length="315" mass="32495">MKMKQMNKLRADQGGFTLLELLVVITLIAALAVGALIAYDGVGDKAQAAAAADSNVKVDNAIRQYKAVTNAYPNQWDNLVAQDASLIDAVPTQLLDVVTSWSLGAAASNVTSSLGRAGINELQNWVVSTKATNTTGVIPNLAHNESFNPTHAVETEHFEDGVIGASGPIANIAVVPGLAACSANGVAVPSAPVSGLNAAGTNWIQNKFSDSLEGDECHLVVALGFGSDAAASTTNSSVSIGKAPSFSKTDTANPANNVDPNQNYSRYIGLFLVGSDSDESGDITDGEYLPKAKLLTIIAPDGTIADQNLATAVRN</sequence>
<accession>A0A177N6R0</accession>
<dbReference type="Proteomes" id="UP000077857">
    <property type="component" value="Unassembled WGS sequence"/>
</dbReference>
<proteinExistence type="predicted"/>